<reference evidence="2 3" key="1">
    <citation type="journal article" date="2019" name="Int. J. Syst. Evol. Microbiol.">
        <title>The Global Catalogue of Microorganisms (GCM) 10K type strain sequencing project: providing services to taxonomists for standard genome sequencing and annotation.</title>
        <authorList>
            <consortium name="The Broad Institute Genomics Platform"/>
            <consortium name="The Broad Institute Genome Sequencing Center for Infectious Disease"/>
            <person name="Wu L."/>
            <person name="Ma J."/>
        </authorList>
    </citation>
    <scope>NUCLEOTIDE SEQUENCE [LARGE SCALE GENOMIC DNA]</scope>
    <source>
        <strain evidence="2 3">CGMCC 1.12237</strain>
    </source>
</reference>
<feature type="region of interest" description="Disordered" evidence="1">
    <location>
        <begin position="77"/>
        <end position="123"/>
    </location>
</feature>
<evidence type="ECO:0000313" key="2">
    <source>
        <dbReference type="EMBL" id="MFC5367925.1"/>
    </source>
</evidence>
<dbReference type="SUPFAM" id="SSF46689">
    <property type="entry name" value="Homeodomain-like"/>
    <property type="match status" value="1"/>
</dbReference>
<feature type="compositionally biased region" description="Acidic residues" evidence="1">
    <location>
        <begin position="110"/>
        <end position="123"/>
    </location>
</feature>
<comment type="caution">
    <text evidence="2">The sequence shown here is derived from an EMBL/GenBank/DDBJ whole genome shotgun (WGS) entry which is preliminary data.</text>
</comment>
<proteinExistence type="predicted"/>
<dbReference type="InterPro" id="IPR036388">
    <property type="entry name" value="WH-like_DNA-bd_sf"/>
</dbReference>
<dbReference type="Gene3D" id="1.10.10.10">
    <property type="entry name" value="Winged helix-like DNA-binding domain superfamily/Winged helix DNA-binding domain"/>
    <property type="match status" value="1"/>
</dbReference>
<evidence type="ECO:0000313" key="3">
    <source>
        <dbReference type="Proteomes" id="UP001596201"/>
    </source>
</evidence>
<dbReference type="InterPro" id="IPR009057">
    <property type="entry name" value="Homeodomain-like_sf"/>
</dbReference>
<organism evidence="2 3">
    <name type="scientific">Salinirubrum litoreum</name>
    <dbReference type="NCBI Taxonomy" id="1126234"/>
    <lineage>
        <taxon>Archaea</taxon>
        <taxon>Methanobacteriati</taxon>
        <taxon>Methanobacteriota</taxon>
        <taxon>Stenosarchaea group</taxon>
        <taxon>Halobacteria</taxon>
        <taxon>Halobacteriales</taxon>
        <taxon>Haloferacaceae</taxon>
        <taxon>Salinirubrum</taxon>
    </lineage>
</organism>
<dbReference type="EMBL" id="JBHSKX010000002">
    <property type="protein sequence ID" value="MFC5367925.1"/>
    <property type="molecule type" value="Genomic_DNA"/>
</dbReference>
<name>A0ABD5RD10_9EURY</name>
<keyword evidence="3" id="KW-1185">Reference proteome</keyword>
<sequence length="123" mass="13276">MSIVRDDGVLGGEPRIDGTRIGVRHIVGRIVDGEQSPASVADNLEISLAAVHEALSYYEDNTEEIRALEAESRAAFDRIDGLEPKPNDQSAGDEREACHEGMVSSGVTMTEDDIDDVLYGDSD</sequence>
<dbReference type="AlphaFoldDB" id="A0ABD5RD10"/>
<accession>A0ABD5RD10</accession>
<gene>
    <name evidence="2" type="ORF">ACFPJ5_13395</name>
</gene>
<feature type="compositionally biased region" description="Basic and acidic residues" evidence="1">
    <location>
        <begin position="77"/>
        <end position="99"/>
    </location>
</feature>
<dbReference type="PANTHER" id="PTHR34849:SF1">
    <property type="entry name" value="SLR0770 PROTEIN"/>
    <property type="match status" value="1"/>
</dbReference>
<dbReference type="Proteomes" id="UP001596201">
    <property type="component" value="Unassembled WGS sequence"/>
</dbReference>
<protein>
    <submittedName>
        <fullName evidence="2">DUF433 domain-containing protein</fullName>
    </submittedName>
</protein>
<dbReference type="PANTHER" id="PTHR34849">
    <property type="entry name" value="SSL5025 PROTEIN"/>
    <property type="match status" value="1"/>
</dbReference>
<dbReference type="RefSeq" id="WP_227230167.1">
    <property type="nucleotide sequence ID" value="NZ_JAJCVJ010000002.1"/>
</dbReference>
<dbReference type="Pfam" id="PF04255">
    <property type="entry name" value="DUF433"/>
    <property type="match status" value="1"/>
</dbReference>
<evidence type="ECO:0000256" key="1">
    <source>
        <dbReference type="SAM" id="MobiDB-lite"/>
    </source>
</evidence>
<dbReference type="InterPro" id="IPR007367">
    <property type="entry name" value="DUF433"/>
</dbReference>